<evidence type="ECO:0000313" key="2">
    <source>
        <dbReference type="EMBL" id="GFG66436.1"/>
    </source>
</evidence>
<accession>A0ABQ1BRX1</accession>
<feature type="domain" description="Reverse transcriptase" evidence="1">
    <location>
        <begin position="95"/>
        <end position="335"/>
    </location>
</feature>
<dbReference type="InterPro" id="IPR025960">
    <property type="entry name" value="RVT_N"/>
</dbReference>
<evidence type="ECO:0000259" key="1">
    <source>
        <dbReference type="PROSITE" id="PS50878"/>
    </source>
</evidence>
<dbReference type="InterPro" id="IPR000477">
    <property type="entry name" value="RT_dom"/>
</dbReference>
<keyword evidence="2" id="KW-0808">Transferase</keyword>
<protein>
    <submittedName>
        <fullName evidence="2">Group II intron reverse transcriptase/maturase</fullName>
    </submittedName>
</protein>
<dbReference type="Pfam" id="PF00078">
    <property type="entry name" value="RVT_1"/>
    <property type="match status" value="1"/>
</dbReference>
<dbReference type="PANTHER" id="PTHR34047">
    <property type="entry name" value="NUCLEAR INTRON MATURASE 1, MITOCHONDRIAL-RELATED"/>
    <property type="match status" value="1"/>
</dbReference>
<dbReference type="GO" id="GO:0003964">
    <property type="term" value="F:RNA-directed DNA polymerase activity"/>
    <property type="evidence" value="ECO:0007669"/>
    <property type="project" value="UniProtKB-KW"/>
</dbReference>
<dbReference type="EMBL" id="BLKU01000005">
    <property type="protein sequence ID" value="GFG66436.1"/>
    <property type="molecule type" value="Genomic_DNA"/>
</dbReference>
<dbReference type="PANTHER" id="PTHR34047:SF10">
    <property type="entry name" value="GROUP II INTRON-ASSOCIATED OPEN READING FRAME"/>
    <property type="match status" value="1"/>
</dbReference>
<dbReference type="InterPro" id="IPR013597">
    <property type="entry name" value="Mat_intron_G2"/>
</dbReference>
<dbReference type="InterPro" id="IPR043502">
    <property type="entry name" value="DNA/RNA_pol_sf"/>
</dbReference>
<gene>
    <name evidence="2" type="ORF">MKUB_39260</name>
</gene>
<name>A0ABQ1BRX1_9MYCO</name>
<evidence type="ECO:0000313" key="3">
    <source>
        <dbReference type="Proteomes" id="UP000465306"/>
    </source>
</evidence>
<dbReference type="SUPFAM" id="SSF56672">
    <property type="entry name" value="DNA/RNA polymerases"/>
    <property type="match status" value="1"/>
</dbReference>
<dbReference type="NCBIfam" id="TIGR04416">
    <property type="entry name" value="group_II_RT_mat"/>
    <property type="match status" value="1"/>
</dbReference>
<dbReference type="CDD" id="cd01651">
    <property type="entry name" value="RT_G2_intron"/>
    <property type="match status" value="1"/>
</dbReference>
<organism evidence="2 3">
    <name type="scientific">Mycobacterium kubicae</name>
    <dbReference type="NCBI Taxonomy" id="120959"/>
    <lineage>
        <taxon>Bacteria</taxon>
        <taxon>Bacillati</taxon>
        <taxon>Actinomycetota</taxon>
        <taxon>Actinomycetes</taxon>
        <taxon>Mycobacteriales</taxon>
        <taxon>Mycobacteriaceae</taxon>
        <taxon>Mycobacterium</taxon>
        <taxon>Mycobacterium simiae complex</taxon>
    </lineage>
</organism>
<dbReference type="Pfam" id="PF13655">
    <property type="entry name" value="RVT_N"/>
    <property type="match status" value="1"/>
</dbReference>
<dbReference type="InterPro" id="IPR051083">
    <property type="entry name" value="GrpII_Intron_Splice-Mob/Def"/>
</dbReference>
<keyword evidence="3" id="KW-1185">Reference proteome</keyword>
<comment type="caution">
    <text evidence="2">The sequence shown here is derived from an EMBL/GenBank/DDBJ whole genome shotgun (WGS) entry which is preliminary data.</text>
</comment>
<reference evidence="2 3" key="1">
    <citation type="journal article" date="2019" name="Emerg. Microbes Infect.">
        <title>Comprehensive subspecies identification of 175 nontuberculous mycobacteria species based on 7547 genomic profiles.</title>
        <authorList>
            <person name="Matsumoto Y."/>
            <person name="Kinjo T."/>
            <person name="Motooka D."/>
            <person name="Nabeya D."/>
            <person name="Jung N."/>
            <person name="Uechi K."/>
            <person name="Horii T."/>
            <person name="Iida T."/>
            <person name="Fujita J."/>
            <person name="Nakamura S."/>
        </authorList>
    </citation>
    <scope>NUCLEOTIDE SEQUENCE [LARGE SCALE GENOMIC DNA]</scope>
    <source>
        <strain evidence="2 3">JCM 13573</strain>
    </source>
</reference>
<keyword evidence="2" id="KW-0548">Nucleotidyltransferase</keyword>
<sequence>MDTVEVNGPEGVFDWTVVDWRVHEENVARLRRRIFKATREQDWASVRSLQKLMLGSWSNTLVSVRQVTQRNAGRRTAGIDGEVALSPEARANIAVRVHDSRSSWEPLPVRRVYIPKANGNQRPLGIPVVMDRCHQARVRNALEPEWEARFEARSYGFRPGRSCADAIQSLFLTLKGPRAQRAWILDADLSAAFDRIDHPRLLDKLGSFPAKEMIRKWLKAGVIENGGFAPTEEGSPQGGVISPLLMNVALHGLEEAAGVRYRSSTGVYAGAAIAGNPVLVRYADDMVACCHSREQAEHVKAQLARWLAPRGLVFNEDKTRIVHLEEGFSFLGFNIRCYRHGRRPGKLLIKPSPEAIERIRKRLAEEMRRLRGSNARAVIARMNPIIRGWSAYYRGAVSSKVFSSLDHYMWRLTSGRARRPHPKKPKKWIARRHWGRFNKFRNDQWVFGDPERPLDDRRENIACLVKFSWTHIVRHTLVAGRASPDAPELASYWAERRRKVKPALDSYNLRLLAKQDGRCPLCGDHLLTVDQPPQSPSEWERWWLGVVKRAIAAEHLTHHGRLARLDETHLVHASCHRSLRAKLRGSPTNYAVPATSSGLA</sequence>
<dbReference type="InterPro" id="IPR030931">
    <property type="entry name" value="Group_II_RT_mat"/>
</dbReference>
<proteinExistence type="predicted"/>
<keyword evidence="2" id="KW-0695">RNA-directed DNA polymerase</keyword>
<dbReference type="Pfam" id="PF08388">
    <property type="entry name" value="GIIM"/>
    <property type="match status" value="1"/>
</dbReference>
<dbReference type="Proteomes" id="UP000465306">
    <property type="component" value="Unassembled WGS sequence"/>
</dbReference>
<dbReference type="PROSITE" id="PS50878">
    <property type="entry name" value="RT_POL"/>
    <property type="match status" value="1"/>
</dbReference>